<dbReference type="Pfam" id="PF05751">
    <property type="entry name" value="FixH"/>
    <property type="match status" value="1"/>
</dbReference>
<evidence type="ECO:0000313" key="1">
    <source>
        <dbReference type="EMBL" id="ALC17080.1"/>
    </source>
</evidence>
<dbReference type="STRING" id="1603606.DSOUD_2317"/>
<proteinExistence type="predicted"/>
<dbReference type="AlphaFoldDB" id="A0A0M4DAC9"/>
<organism evidence="1 2">
    <name type="scientific">Desulfuromonas soudanensis</name>
    <dbReference type="NCBI Taxonomy" id="1603606"/>
    <lineage>
        <taxon>Bacteria</taxon>
        <taxon>Pseudomonadati</taxon>
        <taxon>Thermodesulfobacteriota</taxon>
        <taxon>Desulfuromonadia</taxon>
        <taxon>Desulfuromonadales</taxon>
        <taxon>Desulfuromonadaceae</taxon>
        <taxon>Desulfuromonas</taxon>
    </lineage>
</organism>
<name>A0A0M4DAC9_9BACT</name>
<dbReference type="PATRIC" id="fig|1603606.3.peg.2507"/>
<dbReference type="Proteomes" id="UP000057158">
    <property type="component" value="Chromosome"/>
</dbReference>
<sequence>MTAASSPNRWPLLLVTLGALFLLFSAWSAYRAVNGGSAVSDRNYYSHGLRYNHTRVEQKAAESLGWSLTAEVRGRQIEIRLADRAGLPVGACRGELELFASRPETLLLLPLAESSPGLYTATIAPELRGEVSARLRLSRDGARIDRRLLFNL</sequence>
<dbReference type="OrthoDB" id="5396215at2"/>
<protein>
    <submittedName>
        <fullName evidence="1">Nitrogen fixation protein FixH</fullName>
    </submittedName>
</protein>
<dbReference type="RefSeq" id="WP_053551114.1">
    <property type="nucleotide sequence ID" value="NZ_CP010802.1"/>
</dbReference>
<reference evidence="1 2" key="1">
    <citation type="submission" date="2015-07" db="EMBL/GenBank/DDBJ databases">
        <title>Isolation and Genomic Characterization of a Novel Halophilic Metal-Reducing Deltaproteobacterium from the Deep Subsurface.</title>
        <authorList>
            <person name="Badalamenti J.P."/>
            <person name="Summers Z.M."/>
            <person name="Gralnick J.A."/>
            <person name="Bond D.R."/>
        </authorList>
    </citation>
    <scope>NUCLEOTIDE SEQUENCE [LARGE SCALE GENOMIC DNA]</scope>
    <source>
        <strain evidence="1 2">WTL</strain>
    </source>
</reference>
<evidence type="ECO:0000313" key="2">
    <source>
        <dbReference type="Proteomes" id="UP000057158"/>
    </source>
</evidence>
<dbReference type="InterPro" id="IPR008620">
    <property type="entry name" value="FixH"/>
</dbReference>
<accession>A0A0M4DAC9</accession>
<gene>
    <name evidence="1" type="ORF">DSOUD_2317</name>
</gene>
<dbReference type="KEGG" id="des:DSOUD_2317"/>
<dbReference type="EMBL" id="CP010802">
    <property type="protein sequence ID" value="ALC17080.1"/>
    <property type="molecule type" value="Genomic_DNA"/>
</dbReference>
<keyword evidence="2" id="KW-1185">Reference proteome</keyword>